<proteinExistence type="inferred from homology"/>
<dbReference type="Proteomes" id="UP000886042">
    <property type="component" value="Unassembled WGS sequence"/>
</dbReference>
<dbReference type="InterPro" id="IPR013766">
    <property type="entry name" value="Thioredoxin_domain"/>
</dbReference>
<protein>
    <submittedName>
        <fullName evidence="7">DsbE family thiol:disulfide interchange protein</fullName>
    </submittedName>
</protein>
<dbReference type="GO" id="GO:0017004">
    <property type="term" value="P:cytochrome complex assembly"/>
    <property type="evidence" value="ECO:0007669"/>
    <property type="project" value="UniProtKB-KW"/>
</dbReference>
<dbReference type="EMBL" id="DRMN01000164">
    <property type="protein sequence ID" value="HFB54764.1"/>
    <property type="molecule type" value="Genomic_DNA"/>
</dbReference>
<comment type="subcellular location">
    <subcellularLocation>
        <location evidence="1">Cell envelope</location>
    </subcellularLocation>
</comment>
<reference evidence="7" key="1">
    <citation type="journal article" date="2020" name="mSystems">
        <title>Genome- and Community-Level Interaction Insights into Carbon Utilization and Element Cycling Functions of Hydrothermarchaeota in Hydrothermal Sediment.</title>
        <authorList>
            <person name="Zhou Z."/>
            <person name="Liu Y."/>
            <person name="Xu W."/>
            <person name="Pan J."/>
            <person name="Luo Z.H."/>
            <person name="Li M."/>
        </authorList>
    </citation>
    <scope>NUCLEOTIDE SEQUENCE [LARGE SCALE GENOMIC DNA]</scope>
    <source>
        <strain evidence="7">HyVt-489</strain>
    </source>
</reference>
<dbReference type="CDD" id="cd03010">
    <property type="entry name" value="TlpA_like_DsbE"/>
    <property type="match status" value="1"/>
</dbReference>
<evidence type="ECO:0000256" key="5">
    <source>
        <dbReference type="ARBA" id="ARBA00023284"/>
    </source>
</evidence>
<name>A0A7C3C408_9PROT</name>
<evidence type="ECO:0000259" key="6">
    <source>
        <dbReference type="PROSITE" id="PS51352"/>
    </source>
</evidence>
<dbReference type="InterPro" id="IPR004799">
    <property type="entry name" value="Periplasmic_diS_OxRdtase_DsbE"/>
</dbReference>
<dbReference type="Pfam" id="PF08534">
    <property type="entry name" value="Redoxin"/>
    <property type="match status" value="1"/>
</dbReference>
<evidence type="ECO:0000256" key="3">
    <source>
        <dbReference type="ARBA" id="ARBA00022748"/>
    </source>
</evidence>
<dbReference type="InterPro" id="IPR013740">
    <property type="entry name" value="Redoxin"/>
</dbReference>
<accession>A0A7C3C408</accession>
<dbReference type="PROSITE" id="PS00194">
    <property type="entry name" value="THIOREDOXIN_1"/>
    <property type="match status" value="1"/>
</dbReference>
<dbReference type="AlphaFoldDB" id="A0A7C3C408"/>
<dbReference type="Gene3D" id="3.40.30.10">
    <property type="entry name" value="Glutaredoxin"/>
    <property type="match status" value="1"/>
</dbReference>
<dbReference type="InterPro" id="IPR036249">
    <property type="entry name" value="Thioredoxin-like_sf"/>
</dbReference>
<gene>
    <name evidence="7" type="ORF">ENJ46_02480</name>
</gene>
<keyword evidence="4" id="KW-1015">Disulfide bond</keyword>
<dbReference type="GO" id="GO:0030288">
    <property type="term" value="C:outer membrane-bounded periplasmic space"/>
    <property type="evidence" value="ECO:0007669"/>
    <property type="project" value="InterPro"/>
</dbReference>
<keyword evidence="3" id="KW-0201">Cytochrome c-type biogenesis</keyword>
<comment type="caution">
    <text evidence="7">The sequence shown here is derived from an EMBL/GenBank/DDBJ whole genome shotgun (WGS) entry which is preliminary data.</text>
</comment>
<organism evidence="7">
    <name type="scientific">Hellea balneolensis</name>
    <dbReference type="NCBI Taxonomy" id="287478"/>
    <lineage>
        <taxon>Bacteria</taxon>
        <taxon>Pseudomonadati</taxon>
        <taxon>Pseudomonadota</taxon>
        <taxon>Alphaproteobacteria</taxon>
        <taxon>Maricaulales</taxon>
        <taxon>Robiginitomaculaceae</taxon>
        <taxon>Hellea</taxon>
    </lineage>
</organism>
<feature type="domain" description="Thioredoxin" evidence="6">
    <location>
        <begin position="27"/>
        <end position="165"/>
    </location>
</feature>
<dbReference type="PROSITE" id="PS51352">
    <property type="entry name" value="THIOREDOXIN_2"/>
    <property type="match status" value="1"/>
</dbReference>
<dbReference type="PANTHER" id="PTHR42852">
    <property type="entry name" value="THIOL:DISULFIDE INTERCHANGE PROTEIN DSBE"/>
    <property type="match status" value="1"/>
</dbReference>
<sequence>MPLFIFFGLGIALAISLTKDPRKLPSQLIDRPFPEFRLPDLNAPDKMIGNEVLHGRVSLVNVFGSWCVACDAEHPMLVRMARNEGVFIIGVDWRDTVVKANRWLAERGNPYAQIVFDADSKLAIDLGVTGAPESFLVDKKGQIRYKVVGPISIDIWENTLKPLIATLEAET</sequence>
<dbReference type="SUPFAM" id="SSF52833">
    <property type="entry name" value="Thioredoxin-like"/>
    <property type="match status" value="1"/>
</dbReference>
<keyword evidence="5" id="KW-0676">Redox-active center</keyword>
<dbReference type="GO" id="GO:0015036">
    <property type="term" value="F:disulfide oxidoreductase activity"/>
    <property type="evidence" value="ECO:0007669"/>
    <property type="project" value="InterPro"/>
</dbReference>
<evidence type="ECO:0000256" key="1">
    <source>
        <dbReference type="ARBA" id="ARBA00004196"/>
    </source>
</evidence>
<evidence type="ECO:0000256" key="2">
    <source>
        <dbReference type="ARBA" id="ARBA00007758"/>
    </source>
</evidence>
<dbReference type="InterPro" id="IPR050553">
    <property type="entry name" value="Thioredoxin_ResA/DsbE_sf"/>
</dbReference>
<dbReference type="PANTHER" id="PTHR42852:SF6">
    <property type="entry name" value="THIOL:DISULFIDE INTERCHANGE PROTEIN DSBE"/>
    <property type="match status" value="1"/>
</dbReference>
<comment type="similarity">
    <text evidence="2">Belongs to the thioredoxin family. DsbE subfamily.</text>
</comment>
<dbReference type="NCBIfam" id="TIGR00385">
    <property type="entry name" value="dsbE"/>
    <property type="match status" value="1"/>
</dbReference>
<dbReference type="InterPro" id="IPR017937">
    <property type="entry name" value="Thioredoxin_CS"/>
</dbReference>
<evidence type="ECO:0000313" key="7">
    <source>
        <dbReference type="EMBL" id="HFB54764.1"/>
    </source>
</evidence>
<evidence type="ECO:0000256" key="4">
    <source>
        <dbReference type="ARBA" id="ARBA00023157"/>
    </source>
</evidence>